<comment type="function">
    <text evidence="3">Catalyzes the formation of L-homocysteine from O-succinyl-L-homoserine (OSHS) and hydrogen sulfide.</text>
</comment>
<comment type="caution">
    <text evidence="6">The sequence shown here is derived from an EMBL/GenBank/DDBJ whole genome shotgun (WGS) entry which is preliminary data.</text>
</comment>
<dbReference type="InterPro" id="IPR006234">
    <property type="entry name" value="O-succ-hSer_sulfhydrylase"/>
</dbReference>
<dbReference type="PIRSF" id="PIRSF001434">
    <property type="entry name" value="CGS"/>
    <property type="match status" value="1"/>
</dbReference>
<dbReference type="Proteomes" id="UP000646365">
    <property type="component" value="Unassembled WGS sequence"/>
</dbReference>
<comment type="subunit">
    <text evidence="3">Homotetramer.</text>
</comment>
<dbReference type="HAMAP" id="MF_02056">
    <property type="entry name" value="MetZ"/>
    <property type="match status" value="1"/>
</dbReference>
<keyword evidence="2 3" id="KW-0663">Pyridoxal phosphate</keyword>
<dbReference type="Pfam" id="PF01053">
    <property type="entry name" value="Cys_Met_Meta_PP"/>
    <property type="match status" value="1"/>
</dbReference>
<dbReference type="InterPro" id="IPR015424">
    <property type="entry name" value="PyrdxlP-dep_Trfase"/>
</dbReference>
<reference evidence="6" key="1">
    <citation type="journal article" date="2014" name="Int. J. Syst. Evol. Microbiol.">
        <title>Complete genome sequence of Corynebacterium casei LMG S-19264T (=DSM 44701T), isolated from a smear-ripened cheese.</title>
        <authorList>
            <consortium name="US DOE Joint Genome Institute (JGI-PGF)"/>
            <person name="Walter F."/>
            <person name="Albersmeier A."/>
            <person name="Kalinowski J."/>
            <person name="Ruckert C."/>
        </authorList>
    </citation>
    <scope>NUCLEOTIDE SEQUENCE</scope>
    <source>
        <strain evidence="6">CGMCC 1.15725</strain>
    </source>
</reference>
<keyword evidence="3" id="KW-0028">Amino-acid biosynthesis</keyword>
<evidence type="ECO:0000256" key="4">
    <source>
        <dbReference type="PIRSR" id="PIRSR001434-2"/>
    </source>
</evidence>
<dbReference type="Gene3D" id="3.90.1150.10">
    <property type="entry name" value="Aspartate Aminotransferase, domain 1"/>
    <property type="match status" value="1"/>
</dbReference>
<feature type="modified residue" description="N6-(pyridoxal phosphate)lysine" evidence="3 4">
    <location>
        <position position="206"/>
    </location>
</feature>
<dbReference type="InterPro" id="IPR015422">
    <property type="entry name" value="PyrdxlP-dep_Trfase_small"/>
</dbReference>
<dbReference type="InterPro" id="IPR015421">
    <property type="entry name" value="PyrdxlP-dep_Trfase_major"/>
</dbReference>
<dbReference type="GO" id="GO:0005737">
    <property type="term" value="C:cytoplasm"/>
    <property type="evidence" value="ECO:0007669"/>
    <property type="project" value="TreeGrafter"/>
</dbReference>
<dbReference type="GO" id="GO:0016846">
    <property type="term" value="F:carbon-sulfur lyase activity"/>
    <property type="evidence" value="ECO:0007669"/>
    <property type="project" value="TreeGrafter"/>
</dbReference>
<keyword evidence="3" id="KW-0486">Methionine biosynthesis</keyword>
<reference evidence="6" key="2">
    <citation type="submission" date="2020-09" db="EMBL/GenBank/DDBJ databases">
        <authorList>
            <person name="Sun Q."/>
            <person name="Zhou Y."/>
        </authorList>
    </citation>
    <scope>NUCLEOTIDE SEQUENCE</scope>
    <source>
        <strain evidence="6">CGMCC 1.15725</strain>
    </source>
</reference>
<accession>A0A8J2YZD6</accession>
<evidence type="ECO:0000313" key="6">
    <source>
        <dbReference type="EMBL" id="GGF35648.1"/>
    </source>
</evidence>
<dbReference type="CDD" id="cd00614">
    <property type="entry name" value="CGS_like"/>
    <property type="match status" value="1"/>
</dbReference>
<dbReference type="Gene3D" id="3.40.640.10">
    <property type="entry name" value="Type I PLP-dependent aspartate aminotransferase-like (Major domain)"/>
    <property type="match status" value="1"/>
</dbReference>
<organism evidence="6 7">
    <name type="scientific">Aliidongia dinghuensis</name>
    <dbReference type="NCBI Taxonomy" id="1867774"/>
    <lineage>
        <taxon>Bacteria</taxon>
        <taxon>Pseudomonadati</taxon>
        <taxon>Pseudomonadota</taxon>
        <taxon>Alphaproteobacteria</taxon>
        <taxon>Rhodospirillales</taxon>
        <taxon>Dongiaceae</taxon>
        <taxon>Aliidongia</taxon>
    </lineage>
</organism>
<dbReference type="NCBIfam" id="TIGR01325">
    <property type="entry name" value="O_suc_HS_sulf"/>
    <property type="match status" value="1"/>
</dbReference>
<dbReference type="PANTHER" id="PTHR11808:SF80">
    <property type="entry name" value="CYSTATHIONINE GAMMA-LYASE"/>
    <property type="match status" value="1"/>
</dbReference>
<dbReference type="GO" id="GO:0071266">
    <property type="term" value="P:'de novo' L-methionine biosynthetic process"/>
    <property type="evidence" value="ECO:0007669"/>
    <property type="project" value="UniProtKB-UniRule"/>
</dbReference>
<evidence type="ECO:0000256" key="5">
    <source>
        <dbReference type="RuleBase" id="RU362118"/>
    </source>
</evidence>
<keyword evidence="7" id="KW-1185">Reference proteome</keyword>
<dbReference type="GO" id="GO:0016765">
    <property type="term" value="F:transferase activity, transferring alkyl or aryl (other than methyl) groups"/>
    <property type="evidence" value="ECO:0007669"/>
    <property type="project" value="UniProtKB-UniRule"/>
</dbReference>
<evidence type="ECO:0000256" key="3">
    <source>
        <dbReference type="HAMAP-Rule" id="MF_02056"/>
    </source>
</evidence>
<sequence length="394" mass="42110">MEEFDPETQLIRGGLARSSFGETAEAIYMTSGFVYQSAEAAEARFKGEEPGFIYSRYGNPTVRMFEERLAGLDGAELAYATASGMAAVFNGLLACVKAGDHVLASRVLFGSCFYIIQTLLPRYGVETSFVDSADPADWAKAMRPNTKVVFLETPANPTLALLDLKAIADIAHAGGARLMVDNALASPIVQRPFEFGADIVVYSATKHIDGQGRCLGGAILADKAFLETEFQPFLRHTGPALSPFNAWVLVKGLETLALRVERQSETALKLARRVEAHGAVKATLYPFLESHPQHALARSQMTTGGTLLSLDLGSKAAAFAFLNALEIVDISNNLGDAKSLATHPATTTHRALPEADRRAIGIGDGLVRVSIGLESEAALARDFERALDAAHAAA</sequence>
<dbReference type="RefSeq" id="WP_189050429.1">
    <property type="nucleotide sequence ID" value="NZ_BMJQ01000013.1"/>
</dbReference>
<dbReference type="PANTHER" id="PTHR11808">
    <property type="entry name" value="TRANS-SULFURATION ENZYME FAMILY MEMBER"/>
    <property type="match status" value="1"/>
</dbReference>
<evidence type="ECO:0000256" key="2">
    <source>
        <dbReference type="ARBA" id="ARBA00022898"/>
    </source>
</evidence>
<dbReference type="FunFam" id="3.40.640.10:FF:000046">
    <property type="entry name" value="Cystathionine gamma-lyase"/>
    <property type="match status" value="1"/>
</dbReference>
<dbReference type="InterPro" id="IPR000277">
    <property type="entry name" value="Cys/Met-Metab_PyrdxlP-dep_enz"/>
</dbReference>
<dbReference type="EMBL" id="BMJQ01000013">
    <property type="protein sequence ID" value="GGF35648.1"/>
    <property type="molecule type" value="Genomic_DNA"/>
</dbReference>
<comment type="cofactor">
    <cofactor evidence="1 3 5">
        <name>pyridoxal 5'-phosphate</name>
        <dbReference type="ChEBI" id="CHEBI:597326"/>
    </cofactor>
</comment>
<comment type="similarity">
    <text evidence="3">Belongs to the trans-sulfuration enzymes family. MetZ subfamily.</text>
</comment>
<dbReference type="SUPFAM" id="SSF53383">
    <property type="entry name" value="PLP-dependent transferases"/>
    <property type="match status" value="1"/>
</dbReference>
<dbReference type="AlphaFoldDB" id="A0A8J2YZD6"/>
<evidence type="ECO:0000313" key="7">
    <source>
        <dbReference type="Proteomes" id="UP000646365"/>
    </source>
</evidence>
<dbReference type="EC" id="2.5.1.-" evidence="3"/>
<gene>
    <name evidence="3 6" type="primary">metZ</name>
    <name evidence="6" type="ORF">GCM10011611_47470</name>
</gene>
<protein>
    <recommendedName>
        <fullName evidence="3">O-succinylhomoserine sulfhydrylase</fullName>
        <shortName evidence="3">OSH sulfhydrylase</shortName>
        <shortName evidence="3">OSHS sulfhydrylase</shortName>
        <ecNumber evidence="3">2.5.1.-</ecNumber>
    </recommendedName>
</protein>
<dbReference type="GO" id="GO:0030170">
    <property type="term" value="F:pyridoxal phosphate binding"/>
    <property type="evidence" value="ECO:0007669"/>
    <property type="project" value="UniProtKB-UniRule"/>
</dbReference>
<evidence type="ECO:0000256" key="1">
    <source>
        <dbReference type="ARBA" id="ARBA00001933"/>
    </source>
</evidence>
<keyword evidence="3" id="KW-0808">Transferase</keyword>
<comment type="catalytic activity">
    <reaction evidence="3">
        <text>O-succinyl-L-homoserine + hydrogen sulfide = L-homocysteine + succinate</text>
        <dbReference type="Rhea" id="RHEA:27826"/>
        <dbReference type="ChEBI" id="CHEBI:29919"/>
        <dbReference type="ChEBI" id="CHEBI:30031"/>
        <dbReference type="ChEBI" id="CHEBI:57661"/>
        <dbReference type="ChEBI" id="CHEBI:58199"/>
    </reaction>
</comment>
<dbReference type="GO" id="GO:0071268">
    <property type="term" value="P:homocysteine biosynthetic process"/>
    <property type="evidence" value="ECO:0007669"/>
    <property type="project" value="InterPro"/>
</dbReference>
<dbReference type="GO" id="GO:0019346">
    <property type="term" value="P:transsulfuration"/>
    <property type="evidence" value="ECO:0007669"/>
    <property type="project" value="InterPro"/>
</dbReference>
<name>A0A8J2YZD6_9PROT</name>
<dbReference type="UniPathway" id="UPA00051">
    <property type="reaction ID" value="UER00449"/>
</dbReference>
<comment type="pathway">
    <text evidence="3">Amino-acid biosynthesis; L-methionine biosynthesis via de novo pathway; L-homocysteine from O-succinyl-L-homoserine: step 1/1.</text>
</comment>
<proteinExistence type="inferred from homology"/>